<name>A0A7Y9L969_9ACTN</name>
<evidence type="ECO:0000313" key="1">
    <source>
        <dbReference type="EMBL" id="NYE69257.1"/>
    </source>
</evidence>
<accession>A0A7Y9L969</accession>
<proteinExistence type="predicted"/>
<dbReference type="AlphaFoldDB" id="A0A7Y9L969"/>
<evidence type="ECO:0000313" key="2">
    <source>
        <dbReference type="Proteomes" id="UP000569914"/>
    </source>
</evidence>
<protein>
    <submittedName>
        <fullName evidence="1">Uncharacterized protein</fullName>
    </submittedName>
</protein>
<organism evidence="1 2">
    <name type="scientific">Microlunatus parietis</name>
    <dbReference type="NCBI Taxonomy" id="682979"/>
    <lineage>
        <taxon>Bacteria</taxon>
        <taxon>Bacillati</taxon>
        <taxon>Actinomycetota</taxon>
        <taxon>Actinomycetes</taxon>
        <taxon>Propionibacteriales</taxon>
        <taxon>Propionibacteriaceae</taxon>
        <taxon>Microlunatus</taxon>
    </lineage>
</organism>
<keyword evidence="2" id="KW-1185">Reference proteome</keyword>
<dbReference type="RefSeq" id="WP_179748005.1">
    <property type="nucleotide sequence ID" value="NZ_JACCBU010000001.1"/>
</dbReference>
<gene>
    <name evidence="1" type="ORF">BKA15_000586</name>
</gene>
<sequence>MFESLESEVAGYGTDDVLKAAGEVKRARIAAANKILVLTAAWADAYPAESIMGDGPGMAGGPAGWCGHAGGE</sequence>
<dbReference type="EMBL" id="JACCBU010000001">
    <property type="protein sequence ID" value="NYE69257.1"/>
    <property type="molecule type" value="Genomic_DNA"/>
</dbReference>
<dbReference type="Proteomes" id="UP000569914">
    <property type="component" value="Unassembled WGS sequence"/>
</dbReference>
<reference evidence="1 2" key="1">
    <citation type="submission" date="2020-07" db="EMBL/GenBank/DDBJ databases">
        <title>Sequencing the genomes of 1000 actinobacteria strains.</title>
        <authorList>
            <person name="Klenk H.-P."/>
        </authorList>
    </citation>
    <scope>NUCLEOTIDE SEQUENCE [LARGE SCALE GENOMIC DNA]</scope>
    <source>
        <strain evidence="1 2">DSM 22083</strain>
    </source>
</reference>
<comment type="caution">
    <text evidence="1">The sequence shown here is derived from an EMBL/GenBank/DDBJ whole genome shotgun (WGS) entry which is preliminary data.</text>
</comment>